<name>A0AAQ3LZ08_9PEZI</name>
<evidence type="ECO:0000313" key="3">
    <source>
        <dbReference type="Proteomes" id="UP001303373"/>
    </source>
</evidence>
<dbReference type="Proteomes" id="UP001303373">
    <property type="component" value="Chromosome 2"/>
</dbReference>
<protein>
    <recommendedName>
        <fullName evidence="4">BTB domain-containing protein</fullName>
    </recommendedName>
</protein>
<feature type="compositionally biased region" description="Acidic residues" evidence="1">
    <location>
        <begin position="99"/>
        <end position="129"/>
    </location>
</feature>
<dbReference type="EMBL" id="CP138581">
    <property type="protein sequence ID" value="WPG98631.1"/>
    <property type="molecule type" value="Genomic_DNA"/>
</dbReference>
<proteinExistence type="predicted"/>
<dbReference type="AlphaFoldDB" id="A0AAQ3LZ08"/>
<sequence>MDSMQISLGSSNMNEKSRPILSDEYCILLSSDNISFVARKDDLYTQSVVFDKFLTSRPAESFPNNQVVIQVPYDAVATQNLVRFTHLGYYSSWGGESLEPMEQDEYGSDSESEAQESDSDESEGEEIDCDGSGAAGTGSKLSHFIATDFNDEDVDMAESDYGDDSDNDSDYKEDDKDEERPVQSESHPTTTAPMEQPVAQRSKPLIQGAAIRHIDMYNVGLKLEMSNLQAYALKNFKQHTEKCTETDGFVNVILEVYSMHLPEDDPLRSEALALCIQYEATHEDQKLLQSSDKTMEELQEFLRDPLGRALFQHHADQAVPDEVERLKQLLQNTTIAATSDVNV</sequence>
<keyword evidence="3" id="KW-1185">Reference proteome</keyword>
<accession>A0AAQ3LZ08</accession>
<evidence type="ECO:0000256" key="1">
    <source>
        <dbReference type="SAM" id="MobiDB-lite"/>
    </source>
</evidence>
<feature type="compositionally biased region" description="Acidic residues" evidence="1">
    <location>
        <begin position="155"/>
        <end position="168"/>
    </location>
</feature>
<feature type="compositionally biased region" description="Polar residues" evidence="1">
    <location>
        <begin position="183"/>
        <end position="193"/>
    </location>
</feature>
<reference evidence="2 3" key="1">
    <citation type="submission" date="2023-11" db="EMBL/GenBank/DDBJ databases">
        <title>An acidophilic fungus is an integral part of prey digestion in a carnivorous sundew plant.</title>
        <authorList>
            <person name="Tsai I.J."/>
        </authorList>
    </citation>
    <scope>NUCLEOTIDE SEQUENCE [LARGE SCALE GENOMIC DNA]</scope>
    <source>
        <strain evidence="2">169a</strain>
    </source>
</reference>
<feature type="region of interest" description="Disordered" evidence="1">
    <location>
        <begin position="155"/>
        <end position="201"/>
    </location>
</feature>
<feature type="compositionally biased region" description="Basic and acidic residues" evidence="1">
    <location>
        <begin position="169"/>
        <end position="182"/>
    </location>
</feature>
<evidence type="ECO:0000313" key="2">
    <source>
        <dbReference type="EMBL" id="WPG98631.1"/>
    </source>
</evidence>
<evidence type="ECO:0008006" key="4">
    <source>
        <dbReference type="Google" id="ProtNLM"/>
    </source>
</evidence>
<gene>
    <name evidence="2" type="ORF">R9X50_00142400</name>
</gene>
<feature type="region of interest" description="Disordered" evidence="1">
    <location>
        <begin position="95"/>
        <end position="136"/>
    </location>
</feature>
<organism evidence="2 3">
    <name type="scientific">Acrodontium crateriforme</name>
    <dbReference type="NCBI Taxonomy" id="150365"/>
    <lineage>
        <taxon>Eukaryota</taxon>
        <taxon>Fungi</taxon>
        <taxon>Dikarya</taxon>
        <taxon>Ascomycota</taxon>
        <taxon>Pezizomycotina</taxon>
        <taxon>Dothideomycetes</taxon>
        <taxon>Dothideomycetidae</taxon>
        <taxon>Mycosphaerellales</taxon>
        <taxon>Teratosphaeriaceae</taxon>
        <taxon>Acrodontium</taxon>
    </lineage>
</organism>